<accession>A0A2S5DU56</accession>
<dbReference type="AlphaFoldDB" id="A0A2S5DU56"/>
<evidence type="ECO:0008006" key="4">
    <source>
        <dbReference type="Google" id="ProtNLM"/>
    </source>
</evidence>
<feature type="chain" id="PRO_5015448605" description="Lipoprotein" evidence="1">
    <location>
        <begin position="24"/>
        <end position="200"/>
    </location>
</feature>
<dbReference type="Proteomes" id="UP000238655">
    <property type="component" value="Chromosome 1"/>
</dbReference>
<name>A0A2S5DU56_9BURK</name>
<comment type="caution">
    <text evidence="2">The sequence shown here is derived from an EMBL/GenBank/DDBJ whole genome shotgun (WGS) entry which is preliminary data.</text>
</comment>
<dbReference type="RefSeq" id="WP_089461314.1">
    <property type="nucleotide sequence ID" value="NZ_CM009575.1"/>
</dbReference>
<evidence type="ECO:0000313" key="2">
    <source>
        <dbReference type="EMBL" id="POZ82641.1"/>
    </source>
</evidence>
<dbReference type="EMBL" id="PQVP01000002">
    <property type="protein sequence ID" value="POZ82641.1"/>
    <property type="molecule type" value="Genomic_DNA"/>
</dbReference>
<sequence>MRLSPRFAMMAIAATMLSACATAFSPASISTTIAVTAPPPLEKSLRDGGSSTDLSVIGQPASPFRTLLSVRECAAGKCAAGIAKPTLAVTVQRVSEGQAAIRFSVNGEIGSSQTLTSQTGNATSEVTMSIPSGATPINDRFAVDRVATIKVGEFRHVALPHGIRAYVCVAIPNAKGVTDGSCDFSRVQTTKGAELGISAL</sequence>
<organism evidence="2 3">
    <name type="scientific">Burkholderia contaminans</name>
    <dbReference type="NCBI Taxonomy" id="488447"/>
    <lineage>
        <taxon>Bacteria</taxon>
        <taxon>Pseudomonadati</taxon>
        <taxon>Pseudomonadota</taxon>
        <taxon>Betaproteobacteria</taxon>
        <taxon>Burkholderiales</taxon>
        <taxon>Burkholderiaceae</taxon>
        <taxon>Burkholderia</taxon>
        <taxon>Burkholderia cepacia complex</taxon>
    </lineage>
</organism>
<feature type="signal peptide" evidence="1">
    <location>
        <begin position="1"/>
        <end position="23"/>
    </location>
</feature>
<evidence type="ECO:0000313" key="3">
    <source>
        <dbReference type="Proteomes" id="UP000238655"/>
    </source>
</evidence>
<keyword evidence="1" id="KW-0732">Signal</keyword>
<protein>
    <recommendedName>
        <fullName evidence="4">Lipoprotein</fullName>
    </recommendedName>
</protein>
<dbReference type="PROSITE" id="PS51257">
    <property type="entry name" value="PROKAR_LIPOPROTEIN"/>
    <property type="match status" value="1"/>
</dbReference>
<proteinExistence type="predicted"/>
<evidence type="ECO:0000256" key="1">
    <source>
        <dbReference type="SAM" id="SignalP"/>
    </source>
</evidence>
<gene>
    <name evidence="2" type="ORF">C3743_20785</name>
</gene>
<reference evidence="2 3" key="1">
    <citation type="submission" date="2018-01" db="EMBL/GenBank/DDBJ databases">
        <title>Successful Treatment of Persistent Burkholderia cepacia Bacteremia with Ceftazidime-Avibactam.</title>
        <authorList>
            <person name="Tamma P."/>
            <person name="Fan Y."/>
            <person name="Bergman Y."/>
            <person name="Sick-Samuels A."/>
            <person name="Hsu A."/>
            <person name="Timp W."/>
            <person name="Simner P."/>
        </authorList>
    </citation>
    <scope>NUCLEOTIDE SEQUENCE [LARGE SCALE GENOMIC DNA]</scope>
    <source>
        <strain evidence="2 3">170816</strain>
    </source>
</reference>